<evidence type="ECO:0000313" key="3">
    <source>
        <dbReference type="Proteomes" id="UP000271098"/>
    </source>
</evidence>
<feature type="region of interest" description="Disordered" evidence="1">
    <location>
        <begin position="41"/>
        <end position="65"/>
    </location>
</feature>
<organism evidence="2 3">
    <name type="scientific">Gongylonema pulchrum</name>
    <dbReference type="NCBI Taxonomy" id="637853"/>
    <lineage>
        <taxon>Eukaryota</taxon>
        <taxon>Metazoa</taxon>
        <taxon>Ecdysozoa</taxon>
        <taxon>Nematoda</taxon>
        <taxon>Chromadorea</taxon>
        <taxon>Rhabditida</taxon>
        <taxon>Spirurina</taxon>
        <taxon>Spiruromorpha</taxon>
        <taxon>Spiruroidea</taxon>
        <taxon>Gongylonematidae</taxon>
        <taxon>Gongylonema</taxon>
    </lineage>
</organism>
<evidence type="ECO:0000313" key="2">
    <source>
        <dbReference type="EMBL" id="VDN29716.1"/>
    </source>
</evidence>
<keyword evidence="3" id="KW-1185">Reference proteome</keyword>
<name>A0A3P7QFZ4_9BILA</name>
<dbReference type="AlphaFoldDB" id="A0A3P7QFZ4"/>
<dbReference type="Proteomes" id="UP000271098">
    <property type="component" value="Unassembled WGS sequence"/>
</dbReference>
<evidence type="ECO:0000256" key="1">
    <source>
        <dbReference type="SAM" id="MobiDB-lite"/>
    </source>
</evidence>
<reference evidence="2 3" key="1">
    <citation type="submission" date="2018-11" db="EMBL/GenBank/DDBJ databases">
        <authorList>
            <consortium name="Pathogen Informatics"/>
        </authorList>
    </citation>
    <scope>NUCLEOTIDE SEQUENCE [LARGE SCALE GENOMIC DNA]</scope>
</reference>
<sequence>MLTAETFFRIKERFFEDNWKEVALTVEGHLYGLGNTLSSTGPYPHVSDSSSTPEPQASSTPDSTC</sequence>
<gene>
    <name evidence="2" type="ORF">GPUH_LOCUS17393</name>
</gene>
<accession>A0A3P7QFZ4</accession>
<proteinExistence type="predicted"/>
<dbReference type="EMBL" id="UYRT01085116">
    <property type="protein sequence ID" value="VDN29716.1"/>
    <property type="molecule type" value="Genomic_DNA"/>
</dbReference>
<protein>
    <submittedName>
        <fullName evidence="2">Uncharacterized protein</fullName>
    </submittedName>
</protein>